<protein>
    <submittedName>
        <fullName evidence="2">Uncharacterized protein</fullName>
    </submittedName>
</protein>
<accession>A0ABD2QP58</accession>
<name>A0ABD2QP58_9PLAT</name>
<feature type="region of interest" description="Disordered" evidence="1">
    <location>
        <begin position="56"/>
        <end position="88"/>
    </location>
</feature>
<keyword evidence="3" id="KW-1185">Reference proteome</keyword>
<dbReference type="EMBL" id="JBJKFK010000001">
    <property type="protein sequence ID" value="KAL3321315.1"/>
    <property type="molecule type" value="Genomic_DNA"/>
</dbReference>
<organism evidence="2 3">
    <name type="scientific">Cichlidogyrus casuarinus</name>
    <dbReference type="NCBI Taxonomy" id="1844966"/>
    <lineage>
        <taxon>Eukaryota</taxon>
        <taxon>Metazoa</taxon>
        <taxon>Spiralia</taxon>
        <taxon>Lophotrochozoa</taxon>
        <taxon>Platyhelminthes</taxon>
        <taxon>Monogenea</taxon>
        <taxon>Monopisthocotylea</taxon>
        <taxon>Dactylogyridea</taxon>
        <taxon>Ancyrocephalidae</taxon>
        <taxon>Cichlidogyrus</taxon>
    </lineage>
</organism>
<evidence type="ECO:0000256" key="1">
    <source>
        <dbReference type="SAM" id="MobiDB-lite"/>
    </source>
</evidence>
<evidence type="ECO:0000313" key="2">
    <source>
        <dbReference type="EMBL" id="KAL3321315.1"/>
    </source>
</evidence>
<dbReference type="Proteomes" id="UP001626550">
    <property type="component" value="Unassembled WGS sequence"/>
</dbReference>
<proteinExistence type="predicted"/>
<gene>
    <name evidence="2" type="ORF">Ciccas_000022</name>
</gene>
<reference evidence="2 3" key="1">
    <citation type="submission" date="2024-11" db="EMBL/GenBank/DDBJ databases">
        <title>Adaptive evolution of stress response genes in parasites aligns with host niche diversity.</title>
        <authorList>
            <person name="Hahn C."/>
            <person name="Resl P."/>
        </authorList>
    </citation>
    <scope>NUCLEOTIDE SEQUENCE [LARGE SCALE GENOMIC DNA]</scope>
    <source>
        <strain evidence="2">EGGRZ-B1_66</strain>
        <tissue evidence="2">Body</tissue>
    </source>
</reference>
<evidence type="ECO:0000313" key="3">
    <source>
        <dbReference type="Proteomes" id="UP001626550"/>
    </source>
</evidence>
<sequence length="110" mass="12692">MIEMDEITGDTLVTLNAVYGTDKKLVEKKPVKTRKIRELAYFFKLHWKVVKRDPITGEGAQSKERSDFGRDRELHTQKNPKKGTCQNNLLEDSPLFRIEQGTHFVATNSE</sequence>
<dbReference type="AlphaFoldDB" id="A0ABD2QP58"/>
<comment type="caution">
    <text evidence="2">The sequence shown here is derived from an EMBL/GenBank/DDBJ whole genome shotgun (WGS) entry which is preliminary data.</text>
</comment>
<feature type="compositionally biased region" description="Basic and acidic residues" evidence="1">
    <location>
        <begin position="56"/>
        <end position="76"/>
    </location>
</feature>